<dbReference type="PANTHER" id="PTHR13794">
    <property type="entry name" value="ENOLASE SUPERFAMILY, MANDELATE RACEMASE"/>
    <property type="match status" value="1"/>
</dbReference>
<dbReference type="InterPro" id="IPR036849">
    <property type="entry name" value="Enolase-like_C_sf"/>
</dbReference>
<dbReference type="InterPro" id="IPR029017">
    <property type="entry name" value="Enolase-like_N"/>
</dbReference>
<evidence type="ECO:0000259" key="4">
    <source>
        <dbReference type="SMART" id="SM00922"/>
    </source>
</evidence>
<dbReference type="SFLD" id="SFLDS00001">
    <property type="entry name" value="Enolase"/>
    <property type="match status" value="1"/>
</dbReference>
<dbReference type="SFLD" id="SFLDG00179">
    <property type="entry name" value="mandelate_racemase"/>
    <property type="match status" value="1"/>
</dbReference>
<comment type="cofactor">
    <cofactor evidence="1">
        <name>Mg(2+)</name>
        <dbReference type="ChEBI" id="CHEBI:18420"/>
    </cofactor>
</comment>
<organism evidence="5 6">
    <name type="scientific">Pontiella agarivorans</name>
    <dbReference type="NCBI Taxonomy" id="3038953"/>
    <lineage>
        <taxon>Bacteria</taxon>
        <taxon>Pseudomonadati</taxon>
        <taxon>Kiritimatiellota</taxon>
        <taxon>Kiritimatiellia</taxon>
        <taxon>Kiritimatiellales</taxon>
        <taxon>Pontiellaceae</taxon>
        <taxon>Pontiella</taxon>
    </lineage>
</organism>
<keyword evidence="2" id="KW-0479">Metal-binding</keyword>
<evidence type="ECO:0000256" key="3">
    <source>
        <dbReference type="ARBA" id="ARBA00022842"/>
    </source>
</evidence>
<dbReference type="SUPFAM" id="SSF54826">
    <property type="entry name" value="Enolase N-terminal domain-like"/>
    <property type="match status" value="1"/>
</dbReference>
<reference evidence="5 6" key="1">
    <citation type="journal article" date="2024" name="Appl. Environ. Microbiol.">
        <title>Pontiella agarivorans sp. nov., a novel marine anaerobic bacterium capable of degrading macroalgal polysaccharides and fixing nitrogen.</title>
        <authorList>
            <person name="Liu N."/>
            <person name="Kivenson V."/>
            <person name="Peng X."/>
            <person name="Cui Z."/>
            <person name="Lankiewicz T.S."/>
            <person name="Gosselin K.M."/>
            <person name="English C.J."/>
            <person name="Blair E.M."/>
            <person name="O'Malley M.A."/>
            <person name="Valentine D.L."/>
        </authorList>
    </citation>
    <scope>NUCLEOTIDE SEQUENCE [LARGE SCALE GENOMIC DNA]</scope>
    <source>
        <strain evidence="5 6">NLcol2</strain>
    </source>
</reference>
<evidence type="ECO:0000313" key="6">
    <source>
        <dbReference type="Proteomes" id="UP001290861"/>
    </source>
</evidence>
<dbReference type="PANTHER" id="PTHR13794:SF58">
    <property type="entry name" value="MITOCHONDRIAL ENOLASE SUPERFAMILY MEMBER 1"/>
    <property type="match status" value="1"/>
</dbReference>
<dbReference type="SUPFAM" id="SSF51604">
    <property type="entry name" value="Enolase C-terminal domain-like"/>
    <property type="match status" value="1"/>
</dbReference>
<keyword evidence="3" id="KW-0460">Magnesium</keyword>
<dbReference type="SMART" id="SM00922">
    <property type="entry name" value="MR_MLE"/>
    <property type="match status" value="1"/>
</dbReference>
<dbReference type="Gene3D" id="3.30.390.10">
    <property type="entry name" value="Enolase-like, N-terminal domain"/>
    <property type="match status" value="1"/>
</dbReference>
<dbReference type="EMBL" id="JARVCO010000002">
    <property type="protein sequence ID" value="MDZ8117016.1"/>
    <property type="molecule type" value="Genomic_DNA"/>
</dbReference>
<accession>A0ABU5MSF6</accession>
<dbReference type="InterPro" id="IPR013342">
    <property type="entry name" value="Mandelate_racemase_C"/>
</dbReference>
<dbReference type="Pfam" id="PF13378">
    <property type="entry name" value="MR_MLE_C"/>
    <property type="match status" value="1"/>
</dbReference>
<evidence type="ECO:0000256" key="1">
    <source>
        <dbReference type="ARBA" id="ARBA00001946"/>
    </source>
</evidence>
<dbReference type="InterPro" id="IPR046945">
    <property type="entry name" value="RHMD-like"/>
</dbReference>
<dbReference type="RefSeq" id="WP_322606822.1">
    <property type="nucleotide sequence ID" value="NZ_JARVCO010000002.1"/>
</dbReference>
<gene>
    <name evidence="5" type="ORF">P9H32_00125</name>
</gene>
<proteinExistence type="predicted"/>
<dbReference type="Proteomes" id="UP001290861">
    <property type="component" value="Unassembled WGS sequence"/>
</dbReference>
<feature type="domain" description="Mandelate racemase/muconate lactonizing enzyme C-terminal" evidence="4">
    <location>
        <begin position="142"/>
        <end position="238"/>
    </location>
</feature>
<evidence type="ECO:0000256" key="2">
    <source>
        <dbReference type="ARBA" id="ARBA00022723"/>
    </source>
</evidence>
<keyword evidence="6" id="KW-1185">Reference proteome</keyword>
<dbReference type="Pfam" id="PF02746">
    <property type="entry name" value="MR_MLE_N"/>
    <property type="match status" value="1"/>
</dbReference>
<name>A0ABU5MSF6_9BACT</name>
<dbReference type="InterPro" id="IPR013341">
    <property type="entry name" value="Mandelate_racemase_N_dom"/>
</dbReference>
<protein>
    <submittedName>
        <fullName evidence="5">Enolase C-terminal domain-like protein</fullName>
    </submittedName>
</protein>
<dbReference type="InterPro" id="IPR029065">
    <property type="entry name" value="Enolase_C-like"/>
</dbReference>
<sequence length="371" mass="41833">MKITKIETWVCERPDNFFDSARTGRSPMRWDVVVLKLHTDTGLHGTCTFFGARSGRITEAMIHDIIVPVVLGRDPTDRETIWHEFWNIDRHGAFFPVFLPGPIDVALWDICAKAAGLPLHRYIGSYRTSLPVYASSLFLPSTEAYVEQALDYQKRGINAYKAHPPGPWRKDMEVHQALRDALGAEAVLMSDPVAEYTLEEAIRVGRHLEELNYHWFEEPFRDFELEKYRKLCNALDIPIATTETTRGGPWGVAQAIQQGAADIVRADVSWKGGITGTLKVCHLAEAHGLPCEIHTTTMGLMDMANLHVSCAVRNCEYFELFAPEDRFQFPMKDPLPVDKNGRINVPEGPGLGMDLDWDTVDNSAISYKSFI</sequence>
<evidence type="ECO:0000313" key="5">
    <source>
        <dbReference type="EMBL" id="MDZ8117016.1"/>
    </source>
</evidence>
<dbReference type="Gene3D" id="3.20.20.120">
    <property type="entry name" value="Enolase-like C-terminal domain"/>
    <property type="match status" value="1"/>
</dbReference>
<comment type="caution">
    <text evidence="5">The sequence shown here is derived from an EMBL/GenBank/DDBJ whole genome shotgun (WGS) entry which is preliminary data.</text>
</comment>